<feature type="region of interest" description="Disordered" evidence="7">
    <location>
        <begin position="630"/>
        <end position="653"/>
    </location>
</feature>
<feature type="binding site" evidence="6">
    <location>
        <position position="375"/>
    </location>
    <ligand>
        <name>ATP</name>
        <dbReference type="ChEBI" id="CHEBI:30616"/>
    </ligand>
</feature>
<keyword evidence="12" id="KW-1185">Reference proteome</keyword>
<dbReference type="Proteomes" id="UP001412067">
    <property type="component" value="Unassembled WGS sequence"/>
</dbReference>
<dbReference type="PROSITE" id="PS00108">
    <property type="entry name" value="PROTEIN_KINASE_ST"/>
    <property type="match status" value="1"/>
</dbReference>
<dbReference type="PANTHER" id="PTHR47989:SF40">
    <property type="entry name" value="RECEPTOR-LIKE SERINE_THREONINE-PROTEIN KINASE ALE2"/>
    <property type="match status" value="1"/>
</dbReference>
<accession>A0ABR2LNT2</accession>
<comment type="caution">
    <text evidence="11">The sequence shown here is derived from an EMBL/GenBank/DDBJ whole genome shotgun (WGS) entry which is preliminary data.</text>
</comment>
<feature type="transmembrane region" description="Helical" evidence="8">
    <location>
        <begin position="257"/>
        <end position="280"/>
    </location>
</feature>
<evidence type="ECO:0000256" key="4">
    <source>
        <dbReference type="ARBA" id="ARBA00022777"/>
    </source>
</evidence>
<evidence type="ECO:0000256" key="3">
    <source>
        <dbReference type="ARBA" id="ARBA00022741"/>
    </source>
</evidence>
<dbReference type="InterPro" id="IPR001245">
    <property type="entry name" value="Ser-Thr/Tyr_kinase_cat_dom"/>
</dbReference>
<keyword evidence="9" id="KW-0732">Signal</keyword>
<evidence type="ECO:0000259" key="10">
    <source>
        <dbReference type="PROSITE" id="PS50011"/>
    </source>
</evidence>
<feature type="compositionally biased region" description="Polar residues" evidence="7">
    <location>
        <begin position="82"/>
        <end position="91"/>
    </location>
</feature>
<feature type="chain" id="PRO_5047482795" evidence="9">
    <location>
        <begin position="28"/>
        <end position="742"/>
    </location>
</feature>
<feature type="domain" description="Protein kinase" evidence="10">
    <location>
        <begin position="347"/>
        <end position="622"/>
    </location>
</feature>
<dbReference type="InterPro" id="IPR008271">
    <property type="entry name" value="Ser/Thr_kinase_AS"/>
</dbReference>
<dbReference type="PANTHER" id="PTHR47989">
    <property type="entry name" value="OS01G0750732 PROTEIN"/>
    <property type="match status" value="1"/>
</dbReference>
<protein>
    <submittedName>
        <fullName evidence="11">Receptor-like serine/threonine-protein kinase ALE2</fullName>
    </submittedName>
</protein>
<evidence type="ECO:0000256" key="6">
    <source>
        <dbReference type="PROSITE-ProRule" id="PRU10141"/>
    </source>
</evidence>
<keyword evidence="5 6" id="KW-0067">ATP-binding</keyword>
<dbReference type="Gene3D" id="3.30.200.20">
    <property type="entry name" value="Phosphorylase Kinase, domain 1"/>
    <property type="match status" value="1"/>
</dbReference>
<dbReference type="Pfam" id="PF23180">
    <property type="entry name" value="ALE2_N"/>
    <property type="match status" value="1"/>
</dbReference>
<dbReference type="InterPro" id="IPR011009">
    <property type="entry name" value="Kinase-like_dom_sf"/>
</dbReference>
<dbReference type="Gene3D" id="1.10.510.10">
    <property type="entry name" value="Transferase(Phosphotransferase) domain 1"/>
    <property type="match status" value="1"/>
</dbReference>
<keyword evidence="8" id="KW-1133">Transmembrane helix</keyword>
<keyword evidence="2" id="KW-0808">Transferase</keyword>
<evidence type="ECO:0000256" key="7">
    <source>
        <dbReference type="SAM" id="MobiDB-lite"/>
    </source>
</evidence>
<evidence type="ECO:0000256" key="1">
    <source>
        <dbReference type="ARBA" id="ARBA00022527"/>
    </source>
</evidence>
<keyword evidence="3 6" id="KW-0547">Nucleotide-binding</keyword>
<gene>
    <name evidence="11" type="primary">ALE2</name>
    <name evidence="11" type="ORF">KSP40_PGU012934</name>
</gene>
<evidence type="ECO:0000313" key="11">
    <source>
        <dbReference type="EMBL" id="KAK8945960.1"/>
    </source>
</evidence>
<keyword evidence="8" id="KW-0812">Transmembrane</keyword>
<evidence type="ECO:0000256" key="9">
    <source>
        <dbReference type="SAM" id="SignalP"/>
    </source>
</evidence>
<reference evidence="11 12" key="1">
    <citation type="journal article" date="2022" name="Nat. Plants">
        <title>Genomes of leafy and leafless Platanthera orchids illuminate the evolution of mycoheterotrophy.</title>
        <authorList>
            <person name="Li M.H."/>
            <person name="Liu K.W."/>
            <person name="Li Z."/>
            <person name="Lu H.C."/>
            <person name="Ye Q.L."/>
            <person name="Zhang D."/>
            <person name="Wang J.Y."/>
            <person name="Li Y.F."/>
            <person name="Zhong Z.M."/>
            <person name="Liu X."/>
            <person name="Yu X."/>
            <person name="Liu D.K."/>
            <person name="Tu X.D."/>
            <person name="Liu B."/>
            <person name="Hao Y."/>
            <person name="Liao X.Y."/>
            <person name="Jiang Y.T."/>
            <person name="Sun W.H."/>
            <person name="Chen J."/>
            <person name="Chen Y.Q."/>
            <person name="Ai Y."/>
            <person name="Zhai J.W."/>
            <person name="Wu S.S."/>
            <person name="Zhou Z."/>
            <person name="Hsiao Y.Y."/>
            <person name="Wu W.L."/>
            <person name="Chen Y.Y."/>
            <person name="Lin Y.F."/>
            <person name="Hsu J.L."/>
            <person name="Li C.Y."/>
            <person name="Wang Z.W."/>
            <person name="Zhao X."/>
            <person name="Zhong W.Y."/>
            <person name="Ma X.K."/>
            <person name="Ma L."/>
            <person name="Huang J."/>
            <person name="Chen G.Z."/>
            <person name="Huang M.Z."/>
            <person name="Huang L."/>
            <person name="Peng D.H."/>
            <person name="Luo Y.B."/>
            <person name="Zou S.Q."/>
            <person name="Chen S.P."/>
            <person name="Lan S."/>
            <person name="Tsai W.C."/>
            <person name="Van de Peer Y."/>
            <person name="Liu Z.J."/>
        </authorList>
    </citation>
    <scope>NUCLEOTIDE SEQUENCE [LARGE SCALE GENOMIC DNA]</scope>
    <source>
        <strain evidence="11">Lor288</strain>
    </source>
</reference>
<sequence length="742" mass="81512">MAAASCTETAMRVLLVISFSLLPFCSRSSERSSHCSPTCAPLNAPENFSAAPWAPKLAPAFPPKYKDPAGSPAGSPGHTEVSHSISPTSVLPRQDNCERISCSDPLTRTPIGSPCGCVFPLKVVIDLGIAPILLFPQMAELEIEVAAGTHLKQSQVRIMGADASVHGQDKTTVIIYLVPLGEKFDKMTSLLIYRWFWEKKVPINSSIFGDYEAVSVHYPELPSFPPSIPYGTFAGSYEFPLSANVSTARNQKTDTRVILLVALSAFLLISLCFGAVLMILNLKKLGLQLATSRSVVVPSMTKASGTLSMMPSNATTSTFPSVSIMATYLPTVKIFALAELEKATNGFCFGRILGEGGFGCVYHGILEDESEFAIKMLRRNEQNGDREFIGEVQILSRLHHRNLVKLIGMCVEEDNHGLVYELVRNGSVESHLHGTHRDRGPLKWDARMKIAIGAARALAYLHEDSDPCIIHRDFKASNILLEEDFTPKVSDFGLAREARDRSHHISTQVMGTFGYVAPEYAMTGHLLVKSDVYSYGVVLLELLTGRKPVYITPANEPENLVNWARPLLTNADGLHQLIDPSLRGICNFDDFAKVAAVASMCVHGEAPQRPFMGEVVQALKLVYDDMCDSHDEASHSHEGSPPSQHRDADGDFGMESSWWSEGSPCPNYGDDYSIATAEYAPGQIVETRRPHSTSSLGRWAGSMRSNRSGPFRWKRKKMSGLNRLRGSMSEHGLTRHQFHMNV</sequence>
<feature type="region of interest" description="Disordered" evidence="7">
    <location>
        <begin position="64"/>
        <end position="92"/>
    </location>
</feature>
<dbReference type="Pfam" id="PF07714">
    <property type="entry name" value="PK_Tyr_Ser-Thr"/>
    <property type="match status" value="1"/>
</dbReference>
<evidence type="ECO:0000313" key="12">
    <source>
        <dbReference type="Proteomes" id="UP001412067"/>
    </source>
</evidence>
<name>A0ABR2LNT2_9ASPA</name>
<dbReference type="InterPro" id="IPR017441">
    <property type="entry name" value="Protein_kinase_ATP_BS"/>
</dbReference>
<dbReference type="PROSITE" id="PS00107">
    <property type="entry name" value="PROTEIN_KINASE_ATP"/>
    <property type="match status" value="1"/>
</dbReference>
<proteinExistence type="predicted"/>
<feature type="compositionally biased region" description="Basic and acidic residues" evidence="7">
    <location>
        <begin position="630"/>
        <end position="649"/>
    </location>
</feature>
<keyword evidence="1" id="KW-0723">Serine/threonine-protein kinase</keyword>
<feature type="signal peptide" evidence="9">
    <location>
        <begin position="1"/>
        <end position="27"/>
    </location>
</feature>
<dbReference type="CDD" id="cd14066">
    <property type="entry name" value="STKc_IRAK"/>
    <property type="match status" value="1"/>
</dbReference>
<dbReference type="InterPro" id="IPR000719">
    <property type="entry name" value="Prot_kinase_dom"/>
</dbReference>
<evidence type="ECO:0000256" key="5">
    <source>
        <dbReference type="ARBA" id="ARBA00022840"/>
    </source>
</evidence>
<dbReference type="PROSITE" id="PS50011">
    <property type="entry name" value="PROTEIN_KINASE_DOM"/>
    <property type="match status" value="1"/>
</dbReference>
<keyword evidence="8" id="KW-0472">Membrane</keyword>
<dbReference type="InterPro" id="IPR057597">
    <property type="entry name" value="ALE2_N"/>
</dbReference>
<evidence type="ECO:0000256" key="8">
    <source>
        <dbReference type="SAM" id="Phobius"/>
    </source>
</evidence>
<keyword evidence="4" id="KW-0418">Kinase</keyword>
<evidence type="ECO:0000256" key="2">
    <source>
        <dbReference type="ARBA" id="ARBA00022679"/>
    </source>
</evidence>
<dbReference type="EMBL" id="JBBWWR010000017">
    <property type="protein sequence ID" value="KAK8945960.1"/>
    <property type="molecule type" value="Genomic_DNA"/>
</dbReference>
<organism evidence="11 12">
    <name type="scientific">Platanthera guangdongensis</name>
    <dbReference type="NCBI Taxonomy" id="2320717"/>
    <lineage>
        <taxon>Eukaryota</taxon>
        <taxon>Viridiplantae</taxon>
        <taxon>Streptophyta</taxon>
        <taxon>Embryophyta</taxon>
        <taxon>Tracheophyta</taxon>
        <taxon>Spermatophyta</taxon>
        <taxon>Magnoliopsida</taxon>
        <taxon>Liliopsida</taxon>
        <taxon>Asparagales</taxon>
        <taxon>Orchidaceae</taxon>
        <taxon>Orchidoideae</taxon>
        <taxon>Orchideae</taxon>
        <taxon>Orchidinae</taxon>
        <taxon>Platanthera</taxon>
    </lineage>
</organism>
<dbReference type="SUPFAM" id="SSF56112">
    <property type="entry name" value="Protein kinase-like (PK-like)"/>
    <property type="match status" value="1"/>
</dbReference>